<dbReference type="RefSeq" id="WP_095134852.1">
    <property type="nucleotide sequence ID" value="NZ_NIBG01000018.1"/>
</dbReference>
<reference evidence="2 3" key="1">
    <citation type="submission" date="2017-06" db="EMBL/GenBank/DDBJ databases">
        <title>Draft genome sequence of anaerobic fermentative bacterium Anaeromicrobium sediminis DY2726D isolated from West Pacific Ocean sediments.</title>
        <authorList>
            <person name="Zeng X."/>
        </authorList>
    </citation>
    <scope>NUCLEOTIDE SEQUENCE [LARGE SCALE GENOMIC DNA]</scope>
    <source>
        <strain evidence="2 3">DY2726D</strain>
    </source>
</reference>
<comment type="caution">
    <text evidence="2">The sequence shown here is derived from an EMBL/GenBank/DDBJ whole genome shotgun (WGS) entry which is preliminary data.</text>
</comment>
<evidence type="ECO:0000313" key="3">
    <source>
        <dbReference type="Proteomes" id="UP000216024"/>
    </source>
</evidence>
<accession>A0A267MHH9</accession>
<name>A0A267MHH9_9FIRM</name>
<keyword evidence="1" id="KW-0175">Coiled coil</keyword>
<sequence>MDENNNIIDVDENELDELELDELELEEEIGKKQNNVVANVVGELASMDVILPLVVYAVLNKDDIIGKKNKKSSKKDKKTQAYLVENMSTIVDRGQNIVGMIDSVNKYMERKQQEATALGMEKASNDKVEILEVVRPYVKGKGRNKIDRAIAANEKIKKLKSREEKDILSNVQDVTDILALVQSDTGDQVNEALRKVRDIMDILRR</sequence>
<evidence type="ECO:0000313" key="2">
    <source>
        <dbReference type="EMBL" id="PAB58250.1"/>
    </source>
</evidence>
<protein>
    <submittedName>
        <fullName evidence="2">Uncharacterized protein</fullName>
    </submittedName>
</protein>
<gene>
    <name evidence="2" type="ORF">CCE28_16580</name>
</gene>
<feature type="coiled-coil region" evidence="1">
    <location>
        <begin position="1"/>
        <end position="35"/>
    </location>
</feature>
<dbReference type="OrthoDB" id="1952379at2"/>
<organism evidence="2 3">
    <name type="scientific">Anaeromicrobium sediminis</name>
    <dbReference type="NCBI Taxonomy" id="1478221"/>
    <lineage>
        <taxon>Bacteria</taxon>
        <taxon>Bacillati</taxon>
        <taxon>Bacillota</taxon>
        <taxon>Clostridia</taxon>
        <taxon>Peptostreptococcales</taxon>
        <taxon>Thermotaleaceae</taxon>
        <taxon>Anaeromicrobium</taxon>
    </lineage>
</organism>
<dbReference type="AlphaFoldDB" id="A0A267MHH9"/>
<keyword evidence="3" id="KW-1185">Reference proteome</keyword>
<dbReference type="Proteomes" id="UP000216024">
    <property type="component" value="Unassembled WGS sequence"/>
</dbReference>
<proteinExistence type="predicted"/>
<evidence type="ECO:0000256" key="1">
    <source>
        <dbReference type="SAM" id="Coils"/>
    </source>
</evidence>
<dbReference type="EMBL" id="NIBG01000018">
    <property type="protein sequence ID" value="PAB58250.1"/>
    <property type="molecule type" value="Genomic_DNA"/>
</dbReference>